<organism evidence="8 9">
    <name type="scientific">Candidatus Wildermuthbacteria bacterium RIFCSPLOWO2_02_FULL_47_9c</name>
    <dbReference type="NCBI Taxonomy" id="1802466"/>
    <lineage>
        <taxon>Bacteria</taxon>
        <taxon>Candidatus Wildermuthiibacteriota</taxon>
    </lineage>
</organism>
<dbReference type="PANTHER" id="PTHR12903">
    <property type="entry name" value="MITOCHONDRIAL RIBOSOMAL PROTEIN L24"/>
    <property type="match status" value="1"/>
</dbReference>
<dbReference type="GO" id="GO:0006412">
    <property type="term" value="P:translation"/>
    <property type="evidence" value="ECO:0007669"/>
    <property type="project" value="UniProtKB-UniRule"/>
</dbReference>
<dbReference type="InterPro" id="IPR014722">
    <property type="entry name" value="Rib_uL2_dom2"/>
</dbReference>
<dbReference type="Pfam" id="PF17136">
    <property type="entry name" value="ribosomal_L24"/>
    <property type="match status" value="1"/>
</dbReference>
<dbReference type="CDD" id="cd06089">
    <property type="entry name" value="KOW_RPL26"/>
    <property type="match status" value="1"/>
</dbReference>
<name>A0A1G2RTY4_9BACT</name>
<reference evidence="8 9" key="1">
    <citation type="journal article" date="2016" name="Nat. Commun.">
        <title>Thousands of microbial genomes shed light on interconnected biogeochemical processes in an aquifer system.</title>
        <authorList>
            <person name="Anantharaman K."/>
            <person name="Brown C.T."/>
            <person name="Hug L.A."/>
            <person name="Sharon I."/>
            <person name="Castelle C.J."/>
            <person name="Probst A.J."/>
            <person name="Thomas B.C."/>
            <person name="Singh A."/>
            <person name="Wilkins M.J."/>
            <person name="Karaoz U."/>
            <person name="Brodie E.L."/>
            <person name="Williams K.H."/>
            <person name="Hubbard S.S."/>
            <person name="Banfield J.F."/>
        </authorList>
    </citation>
    <scope>NUCLEOTIDE SEQUENCE [LARGE SCALE GENOMIC DNA]</scope>
</reference>
<evidence type="ECO:0000256" key="3">
    <source>
        <dbReference type="ARBA" id="ARBA00023274"/>
    </source>
</evidence>
<accession>A0A1G2RTY4</accession>
<evidence type="ECO:0000256" key="2">
    <source>
        <dbReference type="ARBA" id="ARBA00022980"/>
    </source>
</evidence>
<evidence type="ECO:0000313" key="9">
    <source>
        <dbReference type="Proteomes" id="UP000178222"/>
    </source>
</evidence>
<comment type="function">
    <text evidence="5">One of the proteins that surrounds the polypeptide exit tunnel on the outside of the subunit.</text>
</comment>
<dbReference type="InterPro" id="IPR003256">
    <property type="entry name" value="Ribosomal_uL24"/>
</dbReference>
<dbReference type="InterPro" id="IPR005825">
    <property type="entry name" value="Ribosomal_uL24_CS"/>
</dbReference>
<dbReference type="InterPro" id="IPR057264">
    <property type="entry name" value="Ribosomal_uL24_C"/>
</dbReference>
<dbReference type="GO" id="GO:0019843">
    <property type="term" value="F:rRNA binding"/>
    <property type="evidence" value="ECO:0007669"/>
    <property type="project" value="UniProtKB-UniRule"/>
</dbReference>
<dbReference type="GO" id="GO:0005840">
    <property type="term" value="C:ribosome"/>
    <property type="evidence" value="ECO:0007669"/>
    <property type="project" value="UniProtKB-KW"/>
</dbReference>
<feature type="domain" description="KOW" evidence="7">
    <location>
        <begin position="2"/>
        <end position="29"/>
    </location>
</feature>
<keyword evidence="3 5" id="KW-0687">Ribonucleoprotein</keyword>
<dbReference type="InterPro" id="IPR041988">
    <property type="entry name" value="Ribosomal_uL24_KOW"/>
</dbReference>
<protein>
    <recommendedName>
        <fullName evidence="4 5">Large ribosomal subunit protein uL24</fullName>
    </recommendedName>
</protein>
<dbReference type="InterPro" id="IPR008991">
    <property type="entry name" value="Translation_prot_SH3-like_sf"/>
</dbReference>
<comment type="function">
    <text evidence="5">One of two assembly initiator proteins, it binds directly to the 5'-end of the 23S rRNA, where it nucleates assembly of the 50S subunit.</text>
</comment>
<evidence type="ECO:0000256" key="6">
    <source>
        <dbReference type="RuleBase" id="RU003477"/>
    </source>
</evidence>
<dbReference type="NCBIfam" id="TIGR01079">
    <property type="entry name" value="rplX_bact"/>
    <property type="match status" value="1"/>
</dbReference>
<evidence type="ECO:0000256" key="5">
    <source>
        <dbReference type="HAMAP-Rule" id="MF_01326"/>
    </source>
</evidence>
<evidence type="ECO:0000259" key="7">
    <source>
        <dbReference type="SMART" id="SM00739"/>
    </source>
</evidence>
<dbReference type="GO" id="GO:1990904">
    <property type="term" value="C:ribonucleoprotein complex"/>
    <property type="evidence" value="ECO:0007669"/>
    <property type="project" value="UniProtKB-KW"/>
</dbReference>
<comment type="similarity">
    <text evidence="1 5 6">Belongs to the universal ribosomal protein uL24 family.</text>
</comment>
<dbReference type="Proteomes" id="UP000178222">
    <property type="component" value="Unassembled WGS sequence"/>
</dbReference>
<dbReference type="SMART" id="SM00739">
    <property type="entry name" value="KOW"/>
    <property type="match status" value="1"/>
</dbReference>
<evidence type="ECO:0000313" key="8">
    <source>
        <dbReference type="EMBL" id="OHA75742.1"/>
    </source>
</evidence>
<dbReference type="InterPro" id="IPR005824">
    <property type="entry name" value="KOW"/>
</dbReference>
<dbReference type="Gene3D" id="2.30.30.30">
    <property type="match status" value="1"/>
</dbReference>
<dbReference type="Pfam" id="PF00467">
    <property type="entry name" value="KOW"/>
    <property type="match status" value="1"/>
</dbReference>
<sequence>MKIKKGDNVVVISGKDRGKKGKVLTALPRERKLAVEGVNMRKKHVRAKRAGQKGQIVQMPGVFSVSAVMLVCAKCGKGVRAGYKVQGGKKIRICKKCGAGI</sequence>
<comment type="caution">
    <text evidence="8">The sequence shown here is derived from an EMBL/GenBank/DDBJ whole genome shotgun (WGS) entry which is preliminary data.</text>
</comment>
<dbReference type="SUPFAM" id="SSF50104">
    <property type="entry name" value="Translation proteins SH3-like domain"/>
    <property type="match status" value="1"/>
</dbReference>
<keyword evidence="5" id="KW-0699">rRNA-binding</keyword>
<keyword evidence="5" id="KW-0694">RNA-binding</keyword>
<keyword evidence="2 5" id="KW-0689">Ribosomal protein</keyword>
<dbReference type="AlphaFoldDB" id="A0A1G2RTY4"/>
<evidence type="ECO:0000256" key="1">
    <source>
        <dbReference type="ARBA" id="ARBA00010618"/>
    </source>
</evidence>
<dbReference type="PROSITE" id="PS01108">
    <property type="entry name" value="RIBOSOMAL_L24"/>
    <property type="match status" value="1"/>
</dbReference>
<dbReference type="GO" id="GO:0003735">
    <property type="term" value="F:structural constituent of ribosome"/>
    <property type="evidence" value="ECO:0007669"/>
    <property type="project" value="InterPro"/>
</dbReference>
<comment type="subunit">
    <text evidence="5">Part of the 50S ribosomal subunit.</text>
</comment>
<gene>
    <name evidence="5" type="primary">rplX</name>
    <name evidence="8" type="ORF">A3J30_02295</name>
</gene>
<proteinExistence type="inferred from homology"/>
<dbReference type="EMBL" id="MHUL01000051">
    <property type="protein sequence ID" value="OHA75742.1"/>
    <property type="molecule type" value="Genomic_DNA"/>
</dbReference>
<dbReference type="HAMAP" id="MF_01326_B">
    <property type="entry name" value="Ribosomal_uL24_B"/>
    <property type="match status" value="1"/>
</dbReference>
<evidence type="ECO:0000256" key="4">
    <source>
        <dbReference type="ARBA" id="ARBA00035206"/>
    </source>
</evidence>